<dbReference type="PANTHER" id="PTHR16043:SF1">
    <property type="entry name" value="DALR ANTICODON-BINDING DOMAIN-CONTAINING PROTEIN 3"/>
    <property type="match status" value="1"/>
</dbReference>
<keyword evidence="2" id="KW-1185">Reference proteome</keyword>
<evidence type="ECO:0008006" key="3">
    <source>
        <dbReference type="Google" id="ProtNLM"/>
    </source>
</evidence>
<accession>A0ABQ9EAA8</accession>
<sequence>MEDECVRFVTCTHSANDLRKNLLSVVKDILRKHEIANTSVCLNQRNRDLKDGDFVIPRGCIQNLSPTILTKILDDLKQETKKYLCPIQRIETESKFYSFAFYLNRTLTFQHVLSSFFKDDLNSEESNGKCILLNHGCLSTDPQNFTLELLRSIIVIQHLLLLLKYHGYNVKITTSIEKTLLNRLLEIVGLESEHFWFCDDKEHENRTIQRFIERAKNSCFKEDELSKRSTASGESQPCDDKDSQQDGHCLTVNLKKYIENKKYSIGKGCFDKNVNLVDVVDKQGPSDVLQQVSRIQQCVTENEDIDTIIHVIPDSLQFTQQKEHLLLEMLNGESDRQISQVHLTYGKVKSRKGGNTDMDAEEFYKLRYNQAKEAAVMKYGDLVQGAGWENTIRSLTVASLKFEFLQTVCRCMVKLDLSQDEATGSSVGDSRAGSFVMYNCARLSTLFVHFEAGVQNGRVVPIFPVYIYI</sequence>
<dbReference type="PANTHER" id="PTHR16043">
    <property type="entry name" value="DALRD3 PROTEIN"/>
    <property type="match status" value="1"/>
</dbReference>
<gene>
    <name evidence="1" type="ORF">KUTeg_021271</name>
</gene>
<dbReference type="Proteomes" id="UP001217089">
    <property type="component" value="Unassembled WGS sequence"/>
</dbReference>
<reference evidence="1 2" key="1">
    <citation type="submission" date="2022-12" db="EMBL/GenBank/DDBJ databases">
        <title>Chromosome-level genome of Tegillarca granosa.</title>
        <authorList>
            <person name="Kim J."/>
        </authorList>
    </citation>
    <scope>NUCLEOTIDE SEQUENCE [LARGE SCALE GENOMIC DNA]</scope>
    <source>
        <strain evidence="1">Teg-2019</strain>
        <tissue evidence="1">Adductor muscle</tissue>
    </source>
</reference>
<proteinExistence type="predicted"/>
<organism evidence="1 2">
    <name type="scientific">Tegillarca granosa</name>
    <name type="common">Malaysian cockle</name>
    <name type="synonym">Anadara granosa</name>
    <dbReference type="NCBI Taxonomy" id="220873"/>
    <lineage>
        <taxon>Eukaryota</taxon>
        <taxon>Metazoa</taxon>
        <taxon>Spiralia</taxon>
        <taxon>Lophotrochozoa</taxon>
        <taxon>Mollusca</taxon>
        <taxon>Bivalvia</taxon>
        <taxon>Autobranchia</taxon>
        <taxon>Pteriomorphia</taxon>
        <taxon>Arcoida</taxon>
        <taxon>Arcoidea</taxon>
        <taxon>Arcidae</taxon>
        <taxon>Tegillarca</taxon>
    </lineage>
</organism>
<dbReference type="InterPro" id="IPR037380">
    <property type="entry name" value="DALRD3"/>
</dbReference>
<evidence type="ECO:0000313" key="2">
    <source>
        <dbReference type="Proteomes" id="UP001217089"/>
    </source>
</evidence>
<name>A0ABQ9EAA8_TEGGR</name>
<dbReference type="EMBL" id="JARBDR010000918">
    <property type="protein sequence ID" value="KAJ8302284.1"/>
    <property type="molecule type" value="Genomic_DNA"/>
</dbReference>
<protein>
    <recommendedName>
        <fullName evidence="3">DALR anticodon binding domain-containing protein</fullName>
    </recommendedName>
</protein>
<evidence type="ECO:0000313" key="1">
    <source>
        <dbReference type="EMBL" id="KAJ8302284.1"/>
    </source>
</evidence>
<comment type="caution">
    <text evidence="1">The sequence shown here is derived from an EMBL/GenBank/DDBJ whole genome shotgun (WGS) entry which is preliminary data.</text>
</comment>